<evidence type="ECO:0000256" key="1">
    <source>
        <dbReference type="ARBA" id="ARBA00004141"/>
    </source>
</evidence>
<dbReference type="InterPro" id="IPR024041">
    <property type="entry name" value="NH4_transpt_AmtB-like_dom"/>
</dbReference>
<proteinExistence type="inferred from homology"/>
<dbReference type="GO" id="GO:0008519">
    <property type="term" value="F:ammonium channel activity"/>
    <property type="evidence" value="ECO:0007669"/>
    <property type="project" value="InterPro"/>
</dbReference>
<feature type="signal peptide" evidence="9">
    <location>
        <begin position="1"/>
        <end position="28"/>
    </location>
</feature>
<evidence type="ECO:0000256" key="8">
    <source>
        <dbReference type="SAM" id="Phobius"/>
    </source>
</evidence>
<dbReference type="PANTHER" id="PTHR11730">
    <property type="entry name" value="AMMONIUM TRANSPORTER"/>
    <property type="match status" value="1"/>
</dbReference>
<evidence type="ECO:0000256" key="4">
    <source>
        <dbReference type="ARBA" id="ARBA00022692"/>
    </source>
</evidence>
<evidence type="ECO:0000256" key="3">
    <source>
        <dbReference type="ARBA" id="ARBA00022448"/>
    </source>
</evidence>
<evidence type="ECO:0000256" key="2">
    <source>
        <dbReference type="ARBA" id="ARBA00005887"/>
    </source>
</evidence>
<dbReference type="Gene3D" id="1.10.3430.10">
    <property type="entry name" value="Ammonium transporter AmtB like domains"/>
    <property type="match status" value="1"/>
</dbReference>
<evidence type="ECO:0000256" key="5">
    <source>
        <dbReference type="ARBA" id="ARBA00022989"/>
    </source>
</evidence>
<keyword evidence="9" id="KW-0732">Signal</keyword>
<accession>A0A813IHQ1</accession>
<keyword evidence="3" id="KW-0813">Transport</keyword>
<evidence type="ECO:0000256" key="7">
    <source>
        <dbReference type="ARBA" id="ARBA00023177"/>
    </source>
</evidence>
<gene>
    <name evidence="11" type="ORF">PGLA2088_LOCUS7636</name>
</gene>
<dbReference type="GO" id="GO:0097272">
    <property type="term" value="P:ammonium homeostasis"/>
    <property type="evidence" value="ECO:0007669"/>
    <property type="project" value="TreeGrafter"/>
</dbReference>
<keyword evidence="5 8" id="KW-1133">Transmembrane helix</keyword>
<organism evidence="11 12">
    <name type="scientific">Polarella glacialis</name>
    <name type="common">Dinoflagellate</name>
    <dbReference type="NCBI Taxonomy" id="89957"/>
    <lineage>
        <taxon>Eukaryota</taxon>
        <taxon>Sar</taxon>
        <taxon>Alveolata</taxon>
        <taxon>Dinophyceae</taxon>
        <taxon>Suessiales</taxon>
        <taxon>Suessiaceae</taxon>
        <taxon>Polarella</taxon>
    </lineage>
</organism>
<comment type="similarity">
    <text evidence="2">Belongs to the ammonia transporter channel (TC 1.A.11.2) family.</text>
</comment>
<evidence type="ECO:0000313" key="11">
    <source>
        <dbReference type="EMBL" id="CAE8649670.1"/>
    </source>
</evidence>
<protein>
    <recommendedName>
        <fullName evidence="10">Ammonium transporter AmtB-like domain-containing protein</fullName>
    </recommendedName>
</protein>
<dbReference type="GO" id="GO:0005886">
    <property type="term" value="C:plasma membrane"/>
    <property type="evidence" value="ECO:0007669"/>
    <property type="project" value="TreeGrafter"/>
</dbReference>
<feature type="non-terminal residue" evidence="11">
    <location>
        <position position="1"/>
    </location>
</feature>
<evidence type="ECO:0000313" key="12">
    <source>
        <dbReference type="Proteomes" id="UP000626109"/>
    </source>
</evidence>
<evidence type="ECO:0000256" key="6">
    <source>
        <dbReference type="ARBA" id="ARBA00023136"/>
    </source>
</evidence>
<feature type="chain" id="PRO_5032645507" description="Ammonium transporter AmtB-like domain-containing protein" evidence="9">
    <location>
        <begin position="29"/>
        <end position="186"/>
    </location>
</feature>
<keyword evidence="4 8" id="KW-0812">Transmembrane</keyword>
<dbReference type="Proteomes" id="UP000626109">
    <property type="component" value="Unassembled WGS sequence"/>
</dbReference>
<dbReference type="InterPro" id="IPR029020">
    <property type="entry name" value="Ammonium/urea_transptr"/>
</dbReference>
<feature type="domain" description="Ammonium transporter AmtB-like" evidence="10">
    <location>
        <begin position="100"/>
        <end position="159"/>
    </location>
</feature>
<dbReference type="PANTHER" id="PTHR11730:SF6">
    <property type="entry name" value="AMMONIUM TRANSPORTER"/>
    <property type="match status" value="1"/>
</dbReference>
<dbReference type="AlphaFoldDB" id="A0A813IHQ1"/>
<dbReference type="SUPFAM" id="SSF111352">
    <property type="entry name" value="Ammonium transporter"/>
    <property type="match status" value="1"/>
</dbReference>
<comment type="subcellular location">
    <subcellularLocation>
        <location evidence="1">Membrane</location>
        <topology evidence="1">Multi-pass membrane protein</topology>
    </subcellularLocation>
</comment>
<feature type="non-terminal residue" evidence="11">
    <location>
        <position position="186"/>
    </location>
</feature>
<evidence type="ECO:0000259" key="10">
    <source>
        <dbReference type="Pfam" id="PF00909"/>
    </source>
</evidence>
<reference evidence="11" key="1">
    <citation type="submission" date="2021-02" db="EMBL/GenBank/DDBJ databases">
        <authorList>
            <person name="Dougan E. K."/>
            <person name="Rhodes N."/>
            <person name="Thang M."/>
            <person name="Chan C."/>
        </authorList>
    </citation>
    <scope>NUCLEOTIDE SEQUENCE</scope>
</reference>
<feature type="transmembrane region" description="Helical" evidence="8">
    <location>
        <begin position="100"/>
        <end position="120"/>
    </location>
</feature>
<keyword evidence="6 8" id="KW-0472">Membrane</keyword>
<name>A0A813IHQ1_POLGL</name>
<sequence length="186" mass="19964">VLGGRVRRPTRTIFMALLLAAGVFLCAGSEVEAALSPKEMEVELDALRAELDAMELDVGVQEGQISEAATARSLQQGASFVTKTEFDVEVDSMNGAMDSAWLLLCGALVMIMHAGFALLETGSCRVKNAQNVLMKNLVNVCVGTFGWYLFGWAFAYGGPLNDEGKLTDKFIGSRQFASGDFVTHGD</sequence>
<feature type="transmembrane region" description="Helical" evidence="8">
    <location>
        <begin position="132"/>
        <end position="155"/>
    </location>
</feature>
<dbReference type="EMBL" id="CAJNNW010008012">
    <property type="protein sequence ID" value="CAE8649670.1"/>
    <property type="molecule type" value="Genomic_DNA"/>
</dbReference>
<evidence type="ECO:0000256" key="9">
    <source>
        <dbReference type="SAM" id="SignalP"/>
    </source>
</evidence>
<comment type="caution">
    <text evidence="11">The sequence shown here is derived from an EMBL/GenBank/DDBJ whole genome shotgun (WGS) entry which is preliminary data.</text>
</comment>
<keyword evidence="7" id="KW-0924">Ammonia transport</keyword>
<dbReference type="Pfam" id="PF00909">
    <property type="entry name" value="Ammonium_transp"/>
    <property type="match status" value="1"/>
</dbReference>